<keyword evidence="3" id="KW-1185">Reference proteome</keyword>
<protein>
    <submittedName>
        <fullName evidence="2">Uncharacterized protein</fullName>
    </submittedName>
</protein>
<organism evidence="2 3">
    <name type="scientific">Mycena alexandri</name>
    <dbReference type="NCBI Taxonomy" id="1745969"/>
    <lineage>
        <taxon>Eukaryota</taxon>
        <taxon>Fungi</taxon>
        <taxon>Dikarya</taxon>
        <taxon>Basidiomycota</taxon>
        <taxon>Agaricomycotina</taxon>
        <taxon>Agaricomycetes</taxon>
        <taxon>Agaricomycetidae</taxon>
        <taxon>Agaricales</taxon>
        <taxon>Marasmiineae</taxon>
        <taxon>Mycenaceae</taxon>
        <taxon>Mycena</taxon>
    </lineage>
</organism>
<feature type="compositionally biased region" description="Polar residues" evidence="1">
    <location>
        <begin position="32"/>
        <end position="48"/>
    </location>
</feature>
<feature type="region of interest" description="Disordered" evidence="1">
    <location>
        <begin position="29"/>
        <end position="102"/>
    </location>
</feature>
<comment type="caution">
    <text evidence="2">The sequence shown here is derived from an EMBL/GenBank/DDBJ whole genome shotgun (WGS) entry which is preliminary data.</text>
</comment>
<evidence type="ECO:0000313" key="2">
    <source>
        <dbReference type="EMBL" id="KAJ7035939.1"/>
    </source>
</evidence>
<dbReference type="AlphaFoldDB" id="A0AAD6SYD8"/>
<sequence length="140" mass="15204">MSLLGIEPMHGCMTVLHNNLEGWSKCAAKQEGTAQGAQSLTTPKTTLTMHPRASEKAAGKESADEGVVSTAKRPKVQPGVPPPPVFLAPPEDPPQETVPHQGFPGLFLMNLQDFQKSLTKLKKVPQQHWMFDVHSITTNS</sequence>
<feature type="compositionally biased region" description="Pro residues" evidence="1">
    <location>
        <begin position="79"/>
        <end position="92"/>
    </location>
</feature>
<accession>A0AAD6SYD8</accession>
<reference evidence="2" key="1">
    <citation type="submission" date="2023-03" db="EMBL/GenBank/DDBJ databases">
        <title>Massive genome expansion in bonnet fungi (Mycena s.s.) driven by repeated elements and novel gene families across ecological guilds.</title>
        <authorList>
            <consortium name="Lawrence Berkeley National Laboratory"/>
            <person name="Harder C.B."/>
            <person name="Miyauchi S."/>
            <person name="Viragh M."/>
            <person name="Kuo A."/>
            <person name="Thoen E."/>
            <person name="Andreopoulos B."/>
            <person name="Lu D."/>
            <person name="Skrede I."/>
            <person name="Drula E."/>
            <person name="Henrissat B."/>
            <person name="Morin E."/>
            <person name="Kohler A."/>
            <person name="Barry K."/>
            <person name="LaButti K."/>
            <person name="Morin E."/>
            <person name="Salamov A."/>
            <person name="Lipzen A."/>
            <person name="Mereny Z."/>
            <person name="Hegedus B."/>
            <person name="Baldrian P."/>
            <person name="Stursova M."/>
            <person name="Weitz H."/>
            <person name="Taylor A."/>
            <person name="Grigoriev I.V."/>
            <person name="Nagy L.G."/>
            <person name="Martin F."/>
            <person name="Kauserud H."/>
        </authorList>
    </citation>
    <scope>NUCLEOTIDE SEQUENCE</scope>
    <source>
        <strain evidence="2">CBHHK200</strain>
    </source>
</reference>
<evidence type="ECO:0000256" key="1">
    <source>
        <dbReference type="SAM" id="MobiDB-lite"/>
    </source>
</evidence>
<name>A0AAD6SYD8_9AGAR</name>
<dbReference type="Proteomes" id="UP001218188">
    <property type="component" value="Unassembled WGS sequence"/>
</dbReference>
<gene>
    <name evidence="2" type="ORF">C8F04DRAFT_1181963</name>
</gene>
<feature type="compositionally biased region" description="Basic and acidic residues" evidence="1">
    <location>
        <begin position="52"/>
        <end position="63"/>
    </location>
</feature>
<evidence type="ECO:0000313" key="3">
    <source>
        <dbReference type="Proteomes" id="UP001218188"/>
    </source>
</evidence>
<proteinExistence type="predicted"/>
<dbReference type="EMBL" id="JARJCM010000047">
    <property type="protein sequence ID" value="KAJ7035939.1"/>
    <property type="molecule type" value="Genomic_DNA"/>
</dbReference>